<dbReference type="Pfam" id="PF22607">
    <property type="entry name" value="FAD_binding-like"/>
    <property type="match status" value="1"/>
</dbReference>
<dbReference type="PANTHER" id="PTHR47469">
    <property type="entry name" value="MONOOXYGENASE-LIKE"/>
    <property type="match status" value="1"/>
</dbReference>
<reference evidence="3 4" key="1">
    <citation type="submission" date="2017-04" db="EMBL/GenBank/DDBJ databases">
        <authorList>
            <person name="Afonso C.L."/>
            <person name="Miller P.J."/>
            <person name="Scott M.A."/>
            <person name="Spackman E."/>
            <person name="Goraichik I."/>
            <person name="Dimitrov K.M."/>
            <person name="Suarez D.L."/>
            <person name="Swayne D.E."/>
        </authorList>
    </citation>
    <scope>NUCLEOTIDE SEQUENCE [LARGE SCALE GENOMIC DNA]</scope>
    <source>
        <strain evidence="4">XA(T)</strain>
    </source>
</reference>
<dbReference type="InterPro" id="IPR036188">
    <property type="entry name" value="FAD/NAD-bd_sf"/>
</dbReference>
<keyword evidence="4" id="KW-1185">Reference proteome</keyword>
<dbReference type="GO" id="GO:0004497">
    <property type="term" value="F:monooxygenase activity"/>
    <property type="evidence" value="ECO:0007669"/>
    <property type="project" value="UniProtKB-KW"/>
</dbReference>
<protein>
    <submittedName>
        <fullName evidence="3">Monooxygenase</fullName>
    </submittedName>
</protein>
<dbReference type="InterPro" id="IPR054707">
    <property type="entry name" value="DhpH_subs-bd"/>
</dbReference>
<dbReference type="PANTHER" id="PTHR47469:SF2">
    <property type="entry name" value="OS06G0597600 PROTEIN"/>
    <property type="match status" value="1"/>
</dbReference>
<evidence type="ECO:0000313" key="3">
    <source>
        <dbReference type="EMBL" id="ARJ07291.1"/>
    </source>
</evidence>
<dbReference type="KEGG" id="cphy:B5808_08555"/>
<name>A0A1X9LTL6_9MICO</name>
<dbReference type="AlphaFoldDB" id="A0A1X9LTL6"/>
<gene>
    <name evidence="3" type="ORF">B5808_08555</name>
</gene>
<dbReference type="SUPFAM" id="SSF51905">
    <property type="entry name" value="FAD/NAD(P)-binding domain"/>
    <property type="match status" value="1"/>
</dbReference>
<dbReference type="Gene3D" id="3.50.50.60">
    <property type="entry name" value="FAD/NAD(P)-binding domain"/>
    <property type="match status" value="2"/>
</dbReference>
<keyword evidence="3" id="KW-0503">Monooxygenase</keyword>
<feature type="domain" description="2,6-dihydroxypyridine 3-monooxygenase substrate binding" evidence="2">
    <location>
        <begin position="187"/>
        <end position="314"/>
    </location>
</feature>
<proteinExistence type="predicted"/>
<dbReference type="NCBIfam" id="NF005566">
    <property type="entry name" value="PRK07236.1"/>
    <property type="match status" value="1"/>
</dbReference>
<dbReference type="Proteomes" id="UP000192775">
    <property type="component" value="Chromosome"/>
</dbReference>
<feature type="region of interest" description="Disordered" evidence="1">
    <location>
        <begin position="1"/>
        <end position="21"/>
    </location>
</feature>
<dbReference type="InterPro" id="IPR053212">
    <property type="entry name" value="DHP_3-monooxygenase"/>
</dbReference>
<dbReference type="SUPFAM" id="SSF54373">
    <property type="entry name" value="FAD-linked reductases, C-terminal domain"/>
    <property type="match status" value="1"/>
</dbReference>
<evidence type="ECO:0000313" key="4">
    <source>
        <dbReference type="Proteomes" id="UP000192775"/>
    </source>
</evidence>
<organism evidence="3 4">
    <name type="scientific">Cnuibacter physcomitrellae</name>
    <dbReference type="NCBI Taxonomy" id="1619308"/>
    <lineage>
        <taxon>Bacteria</taxon>
        <taxon>Bacillati</taxon>
        <taxon>Actinomycetota</taxon>
        <taxon>Actinomycetes</taxon>
        <taxon>Micrococcales</taxon>
        <taxon>Microbacteriaceae</taxon>
        <taxon>Cnuibacter</taxon>
    </lineage>
</organism>
<dbReference type="PRINTS" id="PR00420">
    <property type="entry name" value="RNGMNOXGNASE"/>
</dbReference>
<accession>A0A1X9LTL6</accession>
<evidence type="ECO:0000256" key="1">
    <source>
        <dbReference type="SAM" id="MobiDB-lite"/>
    </source>
</evidence>
<dbReference type="STRING" id="1619308.B5808_08555"/>
<sequence length="431" mass="46584">MTLRTTHPRTTRPRTAAPASDTYRGRRAVVIGGSIGGLTAGLLLRDIGFDVDVYERAGTALHGRGSGIVLQPDTLRWFVERSDADPSALATSTSWVQYLDREDRILSRDQRTWQYTSWGTFYRALLADFGTEHYHFDAAAVDFTPGPTESSVVFADGHSETADLVVFADGIGSIARDRFDPQALSRYSGYVGWRGTVPLRDLSDGTRDLMSDAISYSVVPHSHITLYPIPGEDGTGPDEQLMNYVWYRNVEEGAALNELLTTRTGRTGTVSVPPGQVQEAFLAELRATALDQLAPAAAEVVVKTADPYLQVVIDTRSSRMVVGTSVLLGDAACSARPHAAAGTAKAAADAWALRDALLAADGDIPGALRVWEPPQLQMSEALLTRVVEMGERSQFLGTWYPGDPTLRFGLYGSGITEPETQPDYSALAATA</sequence>
<dbReference type="RefSeq" id="WP_085021428.1">
    <property type="nucleotide sequence ID" value="NZ_BMHD01000001.1"/>
</dbReference>
<feature type="compositionally biased region" description="Basic residues" evidence="1">
    <location>
        <begin position="1"/>
        <end position="12"/>
    </location>
</feature>
<keyword evidence="3" id="KW-0560">Oxidoreductase</keyword>
<dbReference type="EMBL" id="CP020715">
    <property type="protein sequence ID" value="ARJ07291.1"/>
    <property type="molecule type" value="Genomic_DNA"/>
</dbReference>
<evidence type="ECO:0000259" key="2">
    <source>
        <dbReference type="Pfam" id="PF22607"/>
    </source>
</evidence>